<comment type="caution">
    <text evidence="1">The sequence shown here is derived from an EMBL/GenBank/DDBJ whole genome shotgun (WGS) entry which is preliminary data.</text>
</comment>
<name>A0AA88L7N4_ARTSF</name>
<reference evidence="1" key="1">
    <citation type="submission" date="2023-07" db="EMBL/GenBank/DDBJ databases">
        <title>Chromosome-level genome assembly of Artemia franciscana.</title>
        <authorList>
            <person name="Jo E."/>
        </authorList>
    </citation>
    <scope>NUCLEOTIDE SEQUENCE</scope>
    <source>
        <tissue evidence="1">Whole body</tissue>
    </source>
</reference>
<dbReference type="AlphaFoldDB" id="A0AA88L7N4"/>
<evidence type="ECO:0000313" key="2">
    <source>
        <dbReference type="Proteomes" id="UP001187531"/>
    </source>
</evidence>
<gene>
    <name evidence="1" type="ORF">QYM36_010571</name>
</gene>
<proteinExistence type="predicted"/>
<dbReference type="Proteomes" id="UP001187531">
    <property type="component" value="Unassembled WGS sequence"/>
</dbReference>
<sequence>MFKSANASLPTLNSMHRFNANTESIKERVAGFRAKRVEAMAKRYLAKGVKPENIHAILGIPPNKIDSSI</sequence>
<dbReference type="EMBL" id="JAVRJZ010000012">
    <property type="protein sequence ID" value="KAK2716039.1"/>
    <property type="molecule type" value="Genomic_DNA"/>
</dbReference>
<accession>A0AA88L7N4</accession>
<organism evidence="1 2">
    <name type="scientific">Artemia franciscana</name>
    <name type="common">Brine shrimp</name>
    <name type="synonym">Artemia sanfranciscana</name>
    <dbReference type="NCBI Taxonomy" id="6661"/>
    <lineage>
        <taxon>Eukaryota</taxon>
        <taxon>Metazoa</taxon>
        <taxon>Ecdysozoa</taxon>
        <taxon>Arthropoda</taxon>
        <taxon>Crustacea</taxon>
        <taxon>Branchiopoda</taxon>
        <taxon>Anostraca</taxon>
        <taxon>Artemiidae</taxon>
        <taxon>Artemia</taxon>
    </lineage>
</organism>
<feature type="non-terminal residue" evidence="1">
    <location>
        <position position="1"/>
    </location>
</feature>
<protein>
    <submittedName>
        <fullName evidence="1">Uncharacterized protein</fullName>
    </submittedName>
</protein>
<keyword evidence="2" id="KW-1185">Reference proteome</keyword>
<evidence type="ECO:0000313" key="1">
    <source>
        <dbReference type="EMBL" id="KAK2716039.1"/>
    </source>
</evidence>